<evidence type="ECO:0000313" key="6">
    <source>
        <dbReference type="Proteomes" id="UP001235664"/>
    </source>
</evidence>
<dbReference type="Gene3D" id="1.10.10.10">
    <property type="entry name" value="Winged helix-like DNA-binding domain superfamily/Winged helix DNA-binding domain"/>
    <property type="match status" value="1"/>
</dbReference>
<organism evidence="5 6">
    <name type="scientific">Qipengyuania benthica</name>
    <dbReference type="NCBI Taxonomy" id="3067651"/>
    <lineage>
        <taxon>Bacteria</taxon>
        <taxon>Pseudomonadati</taxon>
        <taxon>Pseudomonadota</taxon>
        <taxon>Alphaproteobacteria</taxon>
        <taxon>Sphingomonadales</taxon>
        <taxon>Erythrobacteraceae</taxon>
        <taxon>Qipengyuania</taxon>
    </lineage>
</organism>
<sequence length="232" mass="25381">MSSLTPFNGTKIGSAPEALVRHIKDVGRPLTIRAGQMVVLHGARDRDIYYIERGSFEVALTARDGQVIIVCDLGPGEIFGDLAAIVEGPRSASVVATDVGKIFAISESEFFEAVAPRSELSFWFMRRLAHEITRLTEKVFELAALSARNRLHCELHRLCVGLPVADGKVIVAKPPTHETIAMRIGSQRETVSREMSKLSTQGIVQKQRQGLVVDLDRLSAQVAAELGRPLDV</sequence>
<evidence type="ECO:0000256" key="1">
    <source>
        <dbReference type="ARBA" id="ARBA00023015"/>
    </source>
</evidence>
<dbReference type="SUPFAM" id="SSF51206">
    <property type="entry name" value="cAMP-binding domain-like"/>
    <property type="match status" value="1"/>
</dbReference>
<evidence type="ECO:0000259" key="4">
    <source>
        <dbReference type="PROSITE" id="PS50042"/>
    </source>
</evidence>
<dbReference type="SMART" id="SM00100">
    <property type="entry name" value="cNMP"/>
    <property type="match status" value="1"/>
</dbReference>
<name>A0ABT9HCA5_9SPHN</name>
<dbReference type="RefSeq" id="WP_305930964.1">
    <property type="nucleotide sequence ID" value="NZ_JAVAIL010000007.1"/>
</dbReference>
<dbReference type="InterPro" id="IPR014710">
    <property type="entry name" value="RmlC-like_jellyroll"/>
</dbReference>
<dbReference type="Gene3D" id="2.60.120.10">
    <property type="entry name" value="Jelly Rolls"/>
    <property type="match status" value="1"/>
</dbReference>
<dbReference type="CDD" id="cd00038">
    <property type="entry name" value="CAP_ED"/>
    <property type="match status" value="1"/>
</dbReference>
<evidence type="ECO:0000256" key="3">
    <source>
        <dbReference type="ARBA" id="ARBA00023163"/>
    </source>
</evidence>
<dbReference type="PROSITE" id="PS50042">
    <property type="entry name" value="CNMP_BINDING_3"/>
    <property type="match status" value="1"/>
</dbReference>
<dbReference type="InterPro" id="IPR000595">
    <property type="entry name" value="cNMP-bd_dom"/>
</dbReference>
<dbReference type="Proteomes" id="UP001235664">
    <property type="component" value="Unassembled WGS sequence"/>
</dbReference>
<feature type="domain" description="Cyclic nucleotide-binding" evidence="4">
    <location>
        <begin position="11"/>
        <end position="120"/>
    </location>
</feature>
<dbReference type="InterPro" id="IPR050397">
    <property type="entry name" value="Env_Response_Regulators"/>
</dbReference>
<dbReference type="SUPFAM" id="SSF46785">
    <property type="entry name" value="Winged helix' DNA-binding domain"/>
    <property type="match status" value="1"/>
</dbReference>
<dbReference type="InterPro" id="IPR036390">
    <property type="entry name" value="WH_DNA-bd_sf"/>
</dbReference>
<dbReference type="InterPro" id="IPR012318">
    <property type="entry name" value="HTH_CRP"/>
</dbReference>
<protein>
    <submittedName>
        <fullName evidence="5">Crp/Fnr family transcriptional regulator</fullName>
    </submittedName>
</protein>
<comment type="caution">
    <text evidence="5">The sequence shown here is derived from an EMBL/GenBank/DDBJ whole genome shotgun (WGS) entry which is preliminary data.</text>
</comment>
<dbReference type="EMBL" id="JAVAIL010000007">
    <property type="protein sequence ID" value="MDP4540964.1"/>
    <property type="molecule type" value="Genomic_DNA"/>
</dbReference>
<dbReference type="InterPro" id="IPR036388">
    <property type="entry name" value="WH-like_DNA-bd_sf"/>
</dbReference>
<keyword evidence="3" id="KW-0804">Transcription</keyword>
<evidence type="ECO:0000256" key="2">
    <source>
        <dbReference type="ARBA" id="ARBA00023125"/>
    </source>
</evidence>
<accession>A0ABT9HCA5</accession>
<dbReference type="PANTHER" id="PTHR24567:SF77">
    <property type="entry name" value="NUCLEOSIDE-RESPONSIVE TRANSCRIPTIONAL ACTIVATOR OF NUCLEOSIDE UTILIZATION DEOR"/>
    <property type="match status" value="1"/>
</dbReference>
<keyword evidence="6" id="KW-1185">Reference proteome</keyword>
<keyword evidence="2" id="KW-0238">DNA-binding</keyword>
<dbReference type="PANTHER" id="PTHR24567">
    <property type="entry name" value="CRP FAMILY TRANSCRIPTIONAL REGULATORY PROTEIN"/>
    <property type="match status" value="1"/>
</dbReference>
<dbReference type="SMART" id="SM00419">
    <property type="entry name" value="HTH_CRP"/>
    <property type="match status" value="1"/>
</dbReference>
<dbReference type="Pfam" id="PF13545">
    <property type="entry name" value="HTH_Crp_2"/>
    <property type="match status" value="1"/>
</dbReference>
<proteinExistence type="predicted"/>
<dbReference type="InterPro" id="IPR018490">
    <property type="entry name" value="cNMP-bd_dom_sf"/>
</dbReference>
<evidence type="ECO:0000313" key="5">
    <source>
        <dbReference type="EMBL" id="MDP4540964.1"/>
    </source>
</evidence>
<dbReference type="Pfam" id="PF00027">
    <property type="entry name" value="cNMP_binding"/>
    <property type="match status" value="1"/>
</dbReference>
<keyword evidence="1" id="KW-0805">Transcription regulation</keyword>
<reference evidence="5 6" key="1">
    <citation type="submission" date="2023-08" db="EMBL/GenBank/DDBJ databases">
        <title>genomic of DY56.</title>
        <authorList>
            <person name="Wang Y."/>
        </authorList>
    </citation>
    <scope>NUCLEOTIDE SEQUENCE [LARGE SCALE GENOMIC DNA]</scope>
    <source>
        <strain evidence="5 6">DY56-A-20</strain>
    </source>
</reference>
<gene>
    <name evidence="5" type="ORF">Q9K01_15150</name>
</gene>